<keyword evidence="3" id="KW-1185">Reference proteome</keyword>
<name>A0A5B7DE33_PORTR</name>
<keyword evidence="1" id="KW-0472">Membrane</keyword>
<organism evidence="2 3">
    <name type="scientific">Portunus trituberculatus</name>
    <name type="common">Swimming crab</name>
    <name type="synonym">Neptunus trituberculatus</name>
    <dbReference type="NCBI Taxonomy" id="210409"/>
    <lineage>
        <taxon>Eukaryota</taxon>
        <taxon>Metazoa</taxon>
        <taxon>Ecdysozoa</taxon>
        <taxon>Arthropoda</taxon>
        <taxon>Crustacea</taxon>
        <taxon>Multicrustacea</taxon>
        <taxon>Malacostraca</taxon>
        <taxon>Eumalacostraca</taxon>
        <taxon>Eucarida</taxon>
        <taxon>Decapoda</taxon>
        <taxon>Pleocyemata</taxon>
        <taxon>Brachyura</taxon>
        <taxon>Eubrachyura</taxon>
        <taxon>Portunoidea</taxon>
        <taxon>Portunidae</taxon>
        <taxon>Portuninae</taxon>
        <taxon>Portunus</taxon>
    </lineage>
</organism>
<gene>
    <name evidence="2" type="ORF">E2C01_012269</name>
</gene>
<protein>
    <submittedName>
        <fullName evidence="2">Uncharacterized protein</fullName>
    </submittedName>
</protein>
<evidence type="ECO:0000256" key="1">
    <source>
        <dbReference type="SAM" id="Phobius"/>
    </source>
</evidence>
<keyword evidence="1" id="KW-0812">Transmembrane</keyword>
<accession>A0A5B7DE33</accession>
<evidence type="ECO:0000313" key="3">
    <source>
        <dbReference type="Proteomes" id="UP000324222"/>
    </source>
</evidence>
<dbReference type="Proteomes" id="UP000324222">
    <property type="component" value="Unassembled WGS sequence"/>
</dbReference>
<dbReference type="AlphaFoldDB" id="A0A5B7DE33"/>
<feature type="transmembrane region" description="Helical" evidence="1">
    <location>
        <begin position="84"/>
        <end position="102"/>
    </location>
</feature>
<sequence>MSDRCVTLFETRSTVLCGPLHHYTSSLVFPRHCVTTYKVTCKHVTPSQTAGAFLHQSGLGGRCQSPPDATHTQENRSFLIPRPAARYAVVLLPWYVYLYFLVPISSTSFPKPTCPFPARVWHACPTGS</sequence>
<keyword evidence="1" id="KW-1133">Transmembrane helix</keyword>
<evidence type="ECO:0000313" key="2">
    <source>
        <dbReference type="EMBL" id="MPC19356.1"/>
    </source>
</evidence>
<comment type="caution">
    <text evidence="2">The sequence shown here is derived from an EMBL/GenBank/DDBJ whole genome shotgun (WGS) entry which is preliminary data.</text>
</comment>
<reference evidence="2 3" key="1">
    <citation type="submission" date="2019-05" db="EMBL/GenBank/DDBJ databases">
        <title>Another draft genome of Portunus trituberculatus and its Hox gene families provides insights of decapod evolution.</title>
        <authorList>
            <person name="Jeong J.-H."/>
            <person name="Song I."/>
            <person name="Kim S."/>
            <person name="Choi T."/>
            <person name="Kim D."/>
            <person name="Ryu S."/>
            <person name="Kim W."/>
        </authorList>
    </citation>
    <scope>NUCLEOTIDE SEQUENCE [LARGE SCALE GENOMIC DNA]</scope>
    <source>
        <tissue evidence="2">Muscle</tissue>
    </source>
</reference>
<proteinExistence type="predicted"/>
<dbReference type="EMBL" id="VSRR010000763">
    <property type="protein sequence ID" value="MPC19356.1"/>
    <property type="molecule type" value="Genomic_DNA"/>
</dbReference>